<keyword evidence="5 6" id="KW-0472">Membrane</keyword>
<dbReference type="RefSeq" id="WP_284484515.1">
    <property type="nucleotide sequence ID" value="NZ_JASNJE010000005.1"/>
</dbReference>
<feature type="transmembrane region" description="Helical" evidence="6">
    <location>
        <begin position="296"/>
        <end position="319"/>
    </location>
</feature>
<keyword evidence="2" id="KW-1003">Cell membrane</keyword>
<evidence type="ECO:0000256" key="3">
    <source>
        <dbReference type="ARBA" id="ARBA00022692"/>
    </source>
</evidence>
<evidence type="ECO:0000256" key="1">
    <source>
        <dbReference type="ARBA" id="ARBA00004651"/>
    </source>
</evidence>
<dbReference type="Pfam" id="PF00482">
    <property type="entry name" value="T2SSF"/>
    <property type="match status" value="1"/>
</dbReference>
<protein>
    <submittedName>
        <fullName evidence="8">Type II secretion system F family protein</fullName>
    </submittedName>
</protein>
<feature type="transmembrane region" description="Helical" evidence="6">
    <location>
        <begin position="12"/>
        <end position="33"/>
    </location>
</feature>
<evidence type="ECO:0000313" key="8">
    <source>
        <dbReference type="EMBL" id="MDK3072572.1"/>
    </source>
</evidence>
<evidence type="ECO:0000313" key="9">
    <source>
        <dbReference type="Proteomes" id="UP001227126"/>
    </source>
</evidence>
<dbReference type="InterPro" id="IPR018076">
    <property type="entry name" value="T2SS_GspF_dom"/>
</dbReference>
<evidence type="ECO:0000256" key="2">
    <source>
        <dbReference type="ARBA" id="ARBA00022475"/>
    </source>
</evidence>
<sequence length="323" mass="35129">MDNLLSAEFLNYAMLAGMFVGILLLITGLGQLFQRGEGRKEARNRRLRMIRAGVSNEEILALLRPDTRRGFLGRLPLIGDLPKMLSQAGMTIAPRSFLMFSALGVVGIAGGASLLVPLWQALPIALSLGLLVPVLIVRLRRDKRRKELTAQLPDALELMARSLKVGHPLNAAIGAVADEMQDPIGTEFGLIFDQISFGDELPDAVQDFADRSGVEDAQYLAASIAIQHGTGGDLGRIVLVLAKVIRNRISLRNRIRAISSEGRLSGLLLSIIPLVIIGMMSFNAPGYYMDVSDDPAFIKMAALVVVLMVTNVVVLHRIVNFRV</sequence>
<feature type="transmembrane region" description="Helical" evidence="6">
    <location>
        <begin position="118"/>
        <end position="137"/>
    </location>
</feature>
<dbReference type="Gene3D" id="1.20.81.30">
    <property type="entry name" value="Type II secretion system (T2SS), domain F"/>
    <property type="match status" value="1"/>
</dbReference>
<dbReference type="Proteomes" id="UP001227126">
    <property type="component" value="Unassembled WGS sequence"/>
</dbReference>
<dbReference type="PANTHER" id="PTHR35007">
    <property type="entry name" value="INTEGRAL MEMBRANE PROTEIN-RELATED"/>
    <property type="match status" value="1"/>
</dbReference>
<keyword evidence="9" id="KW-1185">Reference proteome</keyword>
<evidence type="ECO:0000256" key="4">
    <source>
        <dbReference type="ARBA" id="ARBA00022989"/>
    </source>
</evidence>
<comment type="subcellular location">
    <subcellularLocation>
        <location evidence="1">Cell membrane</location>
        <topology evidence="1">Multi-pass membrane protein</topology>
    </subcellularLocation>
</comment>
<dbReference type="EMBL" id="JASNJE010000005">
    <property type="protein sequence ID" value="MDK3072572.1"/>
    <property type="molecule type" value="Genomic_DNA"/>
</dbReference>
<dbReference type="InterPro" id="IPR042094">
    <property type="entry name" value="T2SS_GspF_sf"/>
</dbReference>
<gene>
    <name evidence="8" type="ORF">QO034_05575</name>
</gene>
<keyword evidence="3 6" id="KW-0812">Transmembrane</keyword>
<dbReference type="PANTHER" id="PTHR35007:SF1">
    <property type="entry name" value="PILUS ASSEMBLY PROTEIN"/>
    <property type="match status" value="1"/>
</dbReference>
<feature type="transmembrane region" description="Helical" evidence="6">
    <location>
        <begin position="264"/>
        <end position="284"/>
    </location>
</feature>
<evidence type="ECO:0000256" key="6">
    <source>
        <dbReference type="SAM" id="Phobius"/>
    </source>
</evidence>
<feature type="domain" description="Type II secretion system protein GspF" evidence="7">
    <location>
        <begin position="156"/>
        <end position="281"/>
    </location>
</feature>
<feature type="transmembrane region" description="Helical" evidence="6">
    <location>
        <begin position="92"/>
        <end position="112"/>
    </location>
</feature>
<evidence type="ECO:0000259" key="7">
    <source>
        <dbReference type="Pfam" id="PF00482"/>
    </source>
</evidence>
<accession>A0ABT7FBT5</accession>
<keyword evidence="4 6" id="KW-1133">Transmembrane helix</keyword>
<organism evidence="8 9">
    <name type="scientific">Sedimentitalea xiamensis</name>
    <dbReference type="NCBI Taxonomy" id="3050037"/>
    <lineage>
        <taxon>Bacteria</taxon>
        <taxon>Pseudomonadati</taxon>
        <taxon>Pseudomonadota</taxon>
        <taxon>Alphaproteobacteria</taxon>
        <taxon>Rhodobacterales</taxon>
        <taxon>Paracoccaceae</taxon>
        <taxon>Sedimentitalea</taxon>
    </lineage>
</organism>
<proteinExistence type="predicted"/>
<evidence type="ECO:0000256" key="5">
    <source>
        <dbReference type="ARBA" id="ARBA00023136"/>
    </source>
</evidence>
<comment type="caution">
    <text evidence="8">The sequence shown here is derived from an EMBL/GenBank/DDBJ whole genome shotgun (WGS) entry which is preliminary data.</text>
</comment>
<name>A0ABT7FBT5_9RHOB</name>
<reference evidence="8 9" key="1">
    <citation type="submission" date="2023-05" db="EMBL/GenBank/DDBJ databases">
        <title>Sedimentitalea sp. nov. JM2-8.</title>
        <authorList>
            <person name="Huang J."/>
        </authorList>
    </citation>
    <scope>NUCLEOTIDE SEQUENCE [LARGE SCALE GENOMIC DNA]</scope>
    <source>
        <strain evidence="8 9">JM2-8</strain>
    </source>
</reference>